<dbReference type="EMBL" id="CAEKDK010000001">
    <property type="protein sequence ID" value="CAB4261707.1"/>
    <property type="molecule type" value="Genomic_DNA"/>
</dbReference>
<evidence type="ECO:0008006" key="6">
    <source>
        <dbReference type="Google" id="ProtNLM"/>
    </source>
</evidence>
<accession>A0A6J5TE80</accession>
<keyword evidence="5" id="KW-1185">Reference proteome</keyword>
<name>A0A6J5TE80_PRUAR</name>
<protein>
    <recommendedName>
        <fullName evidence="6">Retrotransposon Copia-like N-terminal domain-containing protein</fullName>
    </recommendedName>
</protein>
<evidence type="ECO:0000313" key="5">
    <source>
        <dbReference type="Proteomes" id="UP000507245"/>
    </source>
</evidence>
<evidence type="ECO:0000313" key="1">
    <source>
        <dbReference type="EMBL" id="CAB4261702.1"/>
    </source>
</evidence>
<evidence type="ECO:0000313" key="4">
    <source>
        <dbReference type="Proteomes" id="UP000507222"/>
    </source>
</evidence>
<evidence type="ECO:0000313" key="2">
    <source>
        <dbReference type="EMBL" id="CAB4261707.1"/>
    </source>
</evidence>
<organism evidence="1 4">
    <name type="scientific">Prunus armeniaca</name>
    <name type="common">Apricot</name>
    <name type="synonym">Armeniaca vulgaris</name>
    <dbReference type="NCBI Taxonomy" id="36596"/>
    <lineage>
        <taxon>Eukaryota</taxon>
        <taxon>Viridiplantae</taxon>
        <taxon>Streptophyta</taxon>
        <taxon>Embryophyta</taxon>
        <taxon>Tracheophyta</taxon>
        <taxon>Spermatophyta</taxon>
        <taxon>Magnoliopsida</taxon>
        <taxon>eudicotyledons</taxon>
        <taxon>Gunneridae</taxon>
        <taxon>Pentapetalae</taxon>
        <taxon>rosids</taxon>
        <taxon>fabids</taxon>
        <taxon>Rosales</taxon>
        <taxon>Rosaceae</taxon>
        <taxon>Amygdaloideae</taxon>
        <taxon>Amygdaleae</taxon>
        <taxon>Prunus</taxon>
    </lineage>
</organism>
<dbReference type="Proteomes" id="UP000507245">
    <property type="component" value="Unassembled WGS sequence"/>
</dbReference>
<reference evidence="1 4" key="2">
    <citation type="submission" date="2020-05" db="EMBL/GenBank/DDBJ databases">
        <authorList>
            <person name="Campoy J."/>
            <person name="Schneeberger K."/>
            <person name="Spophaly S."/>
        </authorList>
    </citation>
    <scope>NUCLEOTIDE SEQUENCE [LARGE SCALE GENOMIC DNA]</scope>
    <source>
        <strain evidence="1">PruArmRojPasFocal</strain>
    </source>
</reference>
<dbReference type="AlphaFoldDB" id="A0A6J5TE80"/>
<dbReference type="Proteomes" id="UP000507222">
    <property type="component" value="Unassembled WGS sequence"/>
</dbReference>
<gene>
    <name evidence="1" type="ORF">CURHAP_LOCUS532</name>
    <name evidence="2" type="ORF">CURHAP_LOCUS545</name>
    <name evidence="3" type="ORF">ORAREDHAP_LOCUS446</name>
</gene>
<reference evidence="5" key="1">
    <citation type="journal article" date="2020" name="Genome Biol.">
        <title>Gamete binning: chromosome-level and haplotype-resolved genome assembly enabled by high-throughput single-cell sequencing of gamete genomes.</title>
        <authorList>
            <person name="Campoy J.A."/>
            <person name="Sun H."/>
            <person name="Goel M."/>
            <person name="Jiao W.-B."/>
            <person name="Folz-Donahue K."/>
            <person name="Wang N."/>
            <person name="Rubio M."/>
            <person name="Liu C."/>
            <person name="Kukat C."/>
            <person name="Ruiz D."/>
            <person name="Huettel B."/>
            <person name="Schneeberger K."/>
        </authorList>
    </citation>
    <scope>NUCLEOTIDE SEQUENCE [LARGE SCALE GENOMIC DNA]</scope>
    <source>
        <strain evidence="5">cv. Rojo Pasion</strain>
    </source>
</reference>
<sequence>MVKSSVEKFLKVHRLSGFLDGTAIGPVESDEESSFEWEAMDTADLNLIVASLSDDAFSEMINCRYAVEAWSTLKDRYYSFS</sequence>
<proteinExistence type="predicted"/>
<evidence type="ECO:0000313" key="3">
    <source>
        <dbReference type="EMBL" id="CAB4292230.1"/>
    </source>
</evidence>
<dbReference type="EMBL" id="CAEKDK010000001">
    <property type="protein sequence ID" value="CAB4261702.1"/>
    <property type="molecule type" value="Genomic_DNA"/>
</dbReference>
<dbReference type="EMBL" id="CAEKKB010000001">
    <property type="protein sequence ID" value="CAB4292230.1"/>
    <property type="molecule type" value="Genomic_DNA"/>
</dbReference>